<keyword evidence="1" id="KW-0472">Membrane</keyword>
<proteinExistence type="predicted"/>
<feature type="domain" description="DUF1707" evidence="2">
    <location>
        <begin position="5"/>
        <end position="57"/>
    </location>
</feature>
<dbReference type="RefSeq" id="WP_281144618.1">
    <property type="nucleotide sequence ID" value="NZ_CP123967.1"/>
</dbReference>
<sequence>MPDFIRIGDAERDEAVSLLQDHHAAGRLSTEEFDDRMGKALEAKVADDLTALFVDLPGQRPGQQSAPAPVSYGMPVPQQWAPPVEQASDRSRALWWALGAVLVLLFVMGVGTGHFIGFPLVVIVAVLAGHKARTRRMLSGRPRGRFPRPLTVAGKQAVMQQLSLGNPDGAVAAFMEVTGADPESARRAVWALGRELGR</sequence>
<gene>
    <name evidence="3" type="ORF">QH948_12110</name>
</gene>
<protein>
    <submittedName>
        <fullName evidence="3">DUF1707 domain-containing protein</fullName>
    </submittedName>
</protein>
<dbReference type="EMBL" id="CP123967">
    <property type="protein sequence ID" value="WGT46866.1"/>
    <property type="molecule type" value="Genomic_DNA"/>
</dbReference>
<evidence type="ECO:0000313" key="4">
    <source>
        <dbReference type="Proteomes" id="UP001244136"/>
    </source>
</evidence>
<reference evidence="3 4" key="1">
    <citation type="journal article" date="2008" name="Int. J. Syst. Evol. Microbiol.">
        <title>Tessaracoccus flavescens sp. nov., isolated from marine sediment.</title>
        <authorList>
            <person name="Lee D.W."/>
            <person name="Lee S.D."/>
        </authorList>
    </citation>
    <scope>NUCLEOTIDE SEQUENCE [LARGE SCALE GENOMIC DNA]</scope>
    <source>
        <strain evidence="3 4">T21</strain>
    </source>
</reference>
<feature type="transmembrane region" description="Helical" evidence="1">
    <location>
        <begin position="94"/>
        <end position="127"/>
    </location>
</feature>
<keyword evidence="1" id="KW-1133">Transmembrane helix</keyword>
<evidence type="ECO:0000259" key="2">
    <source>
        <dbReference type="Pfam" id="PF08044"/>
    </source>
</evidence>
<dbReference type="InterPro" id="IPR012551">
    <property type="entry name" value="DUF1707_SHOCT-like"/>
</dbReference>
<keyword evidence="4" id="KW-1185">Reference proteome</keyword>
<name>A0ABY8PWK8_9ACTN</name>
<accession>A0ABY8PWK8</accession>
<evidence type="ECO:0000256" key="1">
    <source>
        <dbReference type="SAM" id="Phobius"/>
    </source>
</evidence>
<dbReference type="Pfam" id="PF08044">
    <property type="entry name" value="DUF1707"/>
    <property type="match status" value="1"/>
</dbReference>
<keyword evidence="1" id="KW-0812">Transmembrane</keyword>
<organism evidence="3 4">
    <name type="scientific">Tessaracoccus lacteus</name>
    <dbReference type="NCBI Taxonomy" id="3041766"/>
    <lineage>
        <taxon>Bacteria</taxon>
        <taxon>Bacillati</taxon>
        <taxon>Actinomycetota</taxon>
        <taxon>Actinomycetes</taxon>
        <taxon>Propionibacteriales</taxon>
        <taxon>Propionibacteriaceae</taxon>
        <taxon>Tessaracoccus</taxon>
    </lineage>
</organism>
<evidence type="ECO:0000313" key="3">
    <source>
        <dbReference type="EMBL" id="WGT46866.1"/>
    </source>
</evidence>
<dbReference type="Proteomes" id="UP001244136">
    <property type="component" value="Chromosome"/>
</dbReference>